<proteinExistence type="predicted"/>
<dbReference type="EMBL" id="VUJX02000008">
    <property type="protein sequence ID" value="KAL0932762.1"/>
    <property type="molecule type" value="Genomic_DNA"/>
</dbReference>
<reference evidence="1 2" key="1">
    <citation type="journal article" date="2020" name="Phytopathology">
        <title>Genome Sequence Resources of Colletotrichum truncatum, C. plurivorum, C. musicola, and C. sojae: Four Species Pathogenic to Soybean (Glycine max).</title>
        <authorList>
            <person name="Rogerio F."/>
            <person name="Boufleur T.R."/>
            <person name="Ciampi-Guillardi M."/>
            <person name="Sukno S.A."/>
            <person name="Thon M.R."/>
            <person name="Massola Junior N.S."/>
            <person name="Baroncelli R."/>
        </authorList>
    </citation>
    <scope>NUCLEOTIDE SEQUENCE [LARGE SCALE GENOMIC DNA]</scope>
    <source>
        <strain evidence="1 2">CMES1059</strain>
    </source>
</reference>
<evidence type="ECO:0000313" key="2">
    <source>
        <dbReference type="Proteomes" id="UP000805649"/>
    </source>
</evidence>
<comment type="caution">
    <text evidence="1">The sequence shown here is derived from an EMBL/GenBank/DDBJ whole genome shotgun (WGS) entry which is preliminary data.</text>
</comment>
<protein>
    <submittedName>
        <fullName evidence="1">Polyketide synthase</fullName>
    </submittedName>
</protein>
<evidence type="ECO:0000313" key="1">
    <source>
        <dbReference type="EMBL" id="KAL0932762.1"/>
    </source>
</evidence>
<sequence length="2081" mass="229188">MDTPPPSPPLRKELATLLLFSAGHEESLKIAVKGYKDLLNSQPSILQRVAHTLTHHRKHLKYRSFVVVTDEYEKLVFNQPPLASFRSNTRNEGIAFIFTGQGAQWARMGSHLLKTSREFLQDIREMDIVLKGLPREHRPSWDIKGKFIYSFGSVHGMKSWAKGDNSGELMRSETLSRLGEAEFAQPVCTALQIALVKHLARYNVKPKAVVGHSSGEIAAAYAAGVLTMKEAIIVAYYRGLSVKKLKSKGAMAAIGLGRGEVTVFLVTGVTIACENSSTSVTLSGDAEALDRVCLSIRKAKPNAFVRLLKVDKAYHSRHMSAVGAEYQALLKPHLKPCSPTISFFSSVSSTKLEQASDFGPGYWQHNLESTVLFRQAVTKLLQTCPTELHLEVGPHSALAGPLKQIYSETAVSPAYASVQKRGENSMFSFLAAVGELHCRGFSVRFPKIDDIRPLTDLPPYPWHRSLTYWPDSRIIKGWQFPEHPPHELLGSRVLEGASAIPSWRCVLSLDKVPWLKDHCVGPDVVYPAAAYVTMVGEAIQQLCKTKAFTIRDLSITNALVLTQGQHVEILTSARRERLTRADDSEWWELSIQSWNSTKTWTTHCTCRAKGGRTSKKPELSTVKGHTFLRTAPSRHWYKAMSRVGYNYGPHFRGMQTIQASVTHPAALIDVSFEGASQKENDIKSYGLDSRIIDQVFQSLVVAAHSGQPRLLQKLHLPTQIQEIFIDGLDASEPLQIKTLATGASGVCQGEALGVWADGINESPVVFMKGMCFSSVNLENSDTSPIRETKASHVSLKPDIDLADSGILVSSRATEEFSVVHQLLEELFVHCGSAMVHELTTFEHGPEIQPHLKKHLDWLKAHISLAKYRRDLTQEERKSEIEMISTRLKHTPASSAAILIKRCYSHARALFASETTPLEVFLQGNALHELYDWMNTLFSYSTLLQLLSHKRGRHLRILEIGAGTGGLTARILSSLMAFFEDGKVVGKYDFTDVSAGFFPAAKKRFEKIPSNFLDYRVLDISRDPIDQGFVEQEYDLIVASNVLHATPDLDATLRHARSLLKPDGRLLLHELCSDTKWINFIMGYLPGWWLGAGDSRPDEPYISPEKWADRLSAARFSPQNIFYDDDTEYRLNATIIARPACADSATRPLKRRITLLYEHDKFHPVVETLRQTLEEKGHSVVCSNMESVDIETNCTAVSVIDLCRNGGYFNDMTQEKLEAFQHLLQILQSRNSALLWLTRSCQLNPTNPTYAPVLGVARTVRVEMGLPFATLEVDDVHQDAIESVSKTLESIHDQRKVSSSSSVKDMEFVYSCGSILIPRYQWTSISQSLQASSPPAPSKALRIERLGALQTLHWASCKLPQQLSPDHVEIKVHAAGLNFKDVITAMGLIRPSSPHGLGCEASGVVTAVGASVSNLRVGDRVMAFAPEAGCLSTDLQIPAQLCARIPDSLSFAGAAGMPCIFITVLRALVDKACLQSGQSVLIHSAAGGVGIAALQVARWVGATVYATVGSDEKAEFLSREWNIPRERIFSSRNPGFVDGIKSATCNRGVDVVLNSLSGELLHMSWDCVAPHGAFIELGKRDTLAGGKLSMAAFDENRSFVGVEMANLASQNPNIICHLLERTVELYKQGVITPVQPIHSFSCQEVEGAFRHLYTGKHIGKVVVNLSEESQTTLGSTCTIPTPEFRPDAAYMLVGGMGGLGSSMARWMASHGARDLLFVSRSAGKSESDQRLLAELREMGCEATAVPCDITDESTANEMISTILSSKVISGVVNLAMVLSDAELPALTITQWETATAPKIRGTWNLHRLLPRNMDFFVLLGSTSGIHGYPGQANYAAANAFLDSFAQYRHGLGLPCSVVDLGGVEDVGYVSRTQGVEDTMRKAGVKLVSETDMLRAVQLAITRSQPRNNELQSGKEIAFNSQFVVGLDCTIPIDDSATRVVWRQDPRMVFYPNDSNSHAMEEKEREPGLSNLISRLQQNPQELDAPATVLRLSAEIAKRVFGFLMREVDGSAIDIGLSPSELGVDSLMTIEIRNWWKHTMGVDVSVLQLTSAQSFEQLGHLAVSQLKNKLLASKGNSGTSSEK</sequence>
<organism evidence="1 2">
    <name type="scientific">Colletotrichum truncatum</name>
    <name type="common">Anthracnose fungus</name>
    <name type="synonym">Colletotrichum capsici</name>
    <dbReference type="NCBI Taxonomy" id="5467"/>
    <lineage>
        <taxon>Eukaryota</taxon>
        <taxon>Fungi</taxon>
        <taxon>Dikarya</taxon>
        <taxon>Ascomycota</taxon>
        <taxon>Pezizomycotina</taxon>
        <taxon>Sordariomycetes</taxon>
        <taxon>Hypocreomycetidae</taxon>
        <taxon>Glomerellales</taxon>
        <taxon>Glomerellaceae</taxon>
        <taxon>Colletotrichum</taxon>
        <taxon>Colletotrichum truncatum species complex</taxon>
    </lineage>
</organism>
<dbReference type="Proteomes" id="UP000805649">
    <property type="component" value="Unassembled WGS sequence"/>
</dbReference>
<keyword evidence="2" id="KW-1185">Reference proteome</keyword>
<name>A0ACC3YNM9_COLTU</name>
<gene>
    <name evidence="1" type="ORF">CTRU02_211725</name>
</gene>
<accession>A0ACC3YNM9</accession>